<organism evidence="6">
    <name type="scientific">Guillardia theta (strain CCMP2712)</name>
    <name type="common">Cryptophyte</name>
    <dbReference type="NCBI Taxonomy" id="905079"/>
    <lineage>
        <taxon>Eukaryota</taxon>
        <taxon>Cryptophyceae</taxon>
        <taxon>Pyrenomonadales</taxon>
        <taxon>Geminigeraceae</taxon>
        <taxon>Guillardia</taxon>
    </lineage>
</organism>
<dbReference type="PaxDb" id="55529-EKX36410"/>
<evidence type="ECO:0000256" key="2">
    <source>
        <dbReference type="ARBA" id="ARBA00023125"/>
    </source>
</evidence>
<reference evidence="8" key="2">
    <citation type="submission" date="2012-11" db="EMBL/GenBank/DDBJ databases">
        <authorList>
            <person name="Kuo A."/>
            <person name="Curtis B.A."/>
            <person name="Tanifuji G."/>
            <person name="Burki F."/>
            <person name="Gruber A."/>
            <person name="Irimia M."/>
            <person name="Maruyama S."/>
            <person name="Arias M.C."/>
            <person name="Ball S.G."/>
            <person name="Gile G.H."/>
            <person name="Hirakawa Y."/>
            <person name="Hopkins J.F."/>
            <person name="Rensing S.A."/>
            <person name="Schmutz J."/>
            <person name="Symeonidi A."/>
            <person name="Elias M."/>
            <person name="Eveleigh R.J."/>
            <person name="Herman E.K."/>
            <person name="Klute M.J."/>
            <person name="Nakayama T."/>
            <person name="Obornik M."/>
            <person name="Reyes-Prieto A."/>
            <person name="Armbrust E.V."/>
            <person name="Aves S.J."/>
            <person name="Beiko R.G."/>
            <person name="Coutinho P."/>
            <person name="Dacks J.B."/>
            <person name="Durnford D.G."/>
            <person name="Fast N.M."/>
            <person name="Green B.R."/>
            <person name="Grisdale C."/>
            <person name="Hempe F."/>
            <person name="Henrissat B."/>
            <person name="Hoppner M.P."/>
            <person name="Ishida K.-I."/>
            <person name="Kim E."/>
            <person name="Koreny L."/>
            <person name="Kroth P.G."/>
            <person name="Liu Y."/>
            <person name="Malik S.-B."/>
            <person name="Maier U.G."/>
            <person name="McRose D."/>
            <person name="Mock T."/>
            <person name="Neilson J.A."/>
            <person name="Onodera N.T."/>
            <person name="Poole A.M."/>
            <person name="Pritham E.J."/>
            <person name="Richards T.A."/>
            <person name="Rocap G."/>
            <person name="Roy S.W."/>
            <person name="Sarai C."/>
            <person name="Schaack S."/>
            <person name="Shirato S."/>
            <person name="Slamovits C.H."/>
            <person name="Spencer D.F."/>
            <person name="Suzuki S."/>
            <person name="Worden A.Z."/>
            <person name="Zauner S."/>
            <person name="Barry K."/>
            <person name="Bell C."/>
            <person name="Bharti A.K."/>
            <person name="Crow J.A."/>
            <person name="Grimwood J."/>
            <person name="Kramer R."/>
            <person name="Lindquist E."/>
            <person name="Lucas S."/>
            <person name="Salamov A."/>
            <person name="McFadden G.I."/>
            <person name="Lane C.E."/>
            <person name="Keeling P.J."/>
            <person name="Gray M.W."/>
            <person name="Grigoriev I.V."/>
            <person name="Archibald J.M."/>
        </authorList>
    </citation>
    <scope>NUCLEOTIDE SEQUENCE</scope>
    <source>
        <strain evidence="8">CCMP2712</strain>
    </source>
</reference>
<keyword evidence="3" id="KW-0804">Transcription</keyword>
<reference evidence="7" key="3">
    <citation type="submission" date="2016-03" db="UniProtKB">
        <authorList>
            <consortium name="EnsemblProtists"/>
        </authorList>
    </citation>
    <scope>IDENTIFICATION</scope>
</reference>
<name>L1IKT9_GUITC</name>
<keyword evidence="2" id="KW-0238">DNA-binding</keyword>
<dbReference type="OrthoDB" id="1302127at2759"/>
<dbReference type="RefSeq" id="XP_005823390.1">
    <property type="nucleotide sequence ID" value="XM_005823333.1"/>
</dbReference>
<keyword evidence="8" id="KW-1185">Reference proteome</keyword>
<feature type="domain" description="RWP-RK" evidence="5">
    <location>
        <begin position="100"/>
        <end position="183"/>
    </location>
</feature>
<evidence type="ECO:0000256" key="3">
    <source>
        <dbReference type="ARBA" id="ARBA00023163"/>
    </source>
</evidence>
<dbReference type="PROSITE" id="PS51519">
    <property type="entry name" value="RWP_RK"/>
    <property type="match status" value="1"/>
</dbReference>
<evidence type="ECO:0000313" key="7">
    <source>
        <dbReference type="EnsemblProtists" id="EKX36410"/>
    </source>
</evidence>
<proteinExistence type="predicted"/>
<accession>L1IKT9</accession>
<dbReference type="InterPro" id="IPR003035">
    <property type="entry name" value="RWP-RK_dom"/>
</dbReference>
<evidence type="ECO:0000259" key="5">
    <source>
        <dbReference type="PROSITE" id="PS51519"/>
    </source>
</evidence>
<dbReference type="EMBL" id="JH993074">
    <property type="protein sequence ID" value="EKX36410.1"/>
    <property type="molecule type" value="Genomic_DNA"/>
</dbReference>
<dbReference type="Proteomes" id="UP000011087">
    <property type="component" value="Unassembled WGS sequence"/>
</dbReference>
<evidence type="ECO:0000313" key="6">
    <source>
        <dbReference type="EMBL" id="EKX36410.1"/>
    </source>
</evidence>
<evidence type="ECO:0000256" key="1">
    <source>
        <dbReference type="ARBA" id="ARBA00023015"/>
    </source>
</evidence>
<keyword evidence="1" id="KW-0805">Transcription regulation</keyword>
<evidence type="ECO:0000256" key="4">
    <source>
        <dbReference type="ARBA" id="ARBA00023242"/>
    </source>
</evidence>
<keyword evidence="4" id="KW-0539">Nucleus</keyword>
<dbReference type="GeneID" id="17293176"/>
<dbReference type="Pfam" id="PF02042">
    <property type="entry name" value="RWP-RK"/>
    <property type="match status" value="1"/>
</dbReference>
<reference evidence="6 8" key="1">
    <citation type="journal article" date="2012" name="Nature">
        <title>Algal genomes reveal evolutionary mosaicism and the fate of nucleomorphs.</title>
        <authorList>
            <consortium name="DOE Joint Genome Institute"/>
            <person name="Curtis B.A."/>
            <person name="Tanifuji G."/>
            <person name="Burki F."/>
            <person name="Gruber A."/>
            <person name="Irimia M."/>
            <person name="Maruyama S."/>
            <person name="Arias M.C."/>
            <person name="Ball S.G."/>
            <person name="Gile G.H."/>
            <person name="Hirakawa Y."/>
            <person name="Hopkins J.F."/>
            <person name="Kuo A."/>
            <person name="Rensing S.A."/>
            <person name="Schmutz J."/>
            <person name="Symeonidi A."/>
            <person name="Elias M."/>
            <person name="Eveleigh R.J."/>
            <person name="Herman E.K."/>
            <person name="Klute M.J."/>
            <person name="Nakayama T."/>
            <person name="Obornik M."/>
            <person name="Reyes-Prieto A."/>
            <person name="Armbrust E.V."/>
            <person name="Aves S.J."/>
            <person name="Beiko R.G."/>
            <person name="Coutinho P."/>
            <person name="Dacks J.B."/>
            <person name="Durnford D.G."/>
            <person name="Fast N.M."/>
            <person name="Green B.R."/>
            <person name="Grisdale C.J."/>
            <person name="Hempel F."/>
            <person name="Henrissat B."/>
            <person name="Hoppner M.P."/>
            <person name="Ishida K."/>
            <person name="Kim E."/>
            <person name="Koreny L."/>
            <person name="Kroth P.G."/>
            <person name="Liu Y."/>
            <person name="Malik S.B."/>
            <person name="Maier U.G."/>
            <person name="McRose D."/>
            <person name="Mock T."/>
            <person name="Neilson J.A."/>
            <person name="Onodera N.T."/>
            <person name="Poole A.M."/>
            <person name="Pritham E.J."/>
            <person name="Richards T.A."/>
            <person name="Rocap G."/>
            <person name="Roy S.W."/>
            <person name="Sarai C."/>
            <person name="Schaack S."/>
            <person name="Shirato S."/>
            <person name="Slamovits C.H."/>
            <person name="Spencer D.F."/>
            <person name="Suzuki S."/>
            <person name="Worden A.Z."/>
            <person name="Zauner S."/>
            <person name="Barry K."/>
            <person name="Bell C."/>
            <person name="Bharti A.K."/>
            <person name="Crow J.A."/>
            <person name="Grimwood J."/>
            <person name="Kramer R."/>
            <person name="Lindquist E."/>
            <person name="Lucas S."/>
            <person name="Salamov A."/>
            <person name="McFadden G.I."/>
            <person name="Lane C.E."/>
            <person name="Keeling P.J."/>
            <person name="Gray M.W."/>
            <person name="Grigoriev I.V."/>
            <person name="Archibald J.M."/>
        </authorList>
    </citation>
    <scope>NUCLEOTIDE SEQUENCE</scope>
    <source>
        <strain evidence="6 8">CCMP2712</strain>
    </source>
</reference>
<gene>
    <name evidence="6" type="ORF">GUITHDRAFT_117410</name>
</gene>
<dbReference type="EnsemblProtists" id="EKX36410">
    <property type="protein sequence ID" value="EKX36410"/>
    <property type="gene ID" value="GUITHDRAFT_117410"/>
</dbReference>
<dbReference type="GO" id="GO:0003677">
    <property type="term" value="F:DNA binding"/>
    <property type="evidence" value="ECO:0007669"/>
    <property type="project" value="UniProtKB-KW"/>
</dbReference>
<dbReference type="KEGG" id="gtt:GUITHDRAFT_117410"/>
<dbReference type="AlphaFoldDB" id="L1IKT9"/>
<evidence type="ECO:0000313" key="8">
    <source>
        <dbReference type="Proteomes" id="UP000011087"/>
    </source>
</evidence>
<sequence>MSFCLVEEESFLGDYWNLSLFESIPQCNFVEEHEEFGLGQAAMEQEGHGSTRENIEECSFNIDEIFEDFNCHKEEPNRDQGVMEIANKLPGSQHIRPLGDEKTVYVRGRKEGSEGKVVEITREILQEFYGQKIETVASHLGVGKSTMKLACRRLGIHKWPYTNKGVRRSADCPYGRWSLKNSC</sequence>
<protein>
    <recommendedName>
        <fullName evidence="5">RWP-RK domain-containing protein</fullName>
    </recommendedName>
</protein>
<dbReference type="HOGENOM" id="CLU_1477758_0_0_1"/>